<feature type="compositionally biased region" description="Acidic residues" evidence="1">
    <location>
        <begin position="148"/>
        <end position="158"/>
    </location>
</feature>
<reference evidence="2" key="1">
    <citation type="submission" date="2020-11" db="EMBL/GenBank/DDBJ databases">
        <title>Adaptations for nitrogen fixation in a non-lichenized fungal sporocarp promotes dispersal by wood-feeding termites.</title>
        <authorList>
            <consortium name="DOE Joint Genome Institute"/>
            <person name="Koch R.A."/>
            <person name="Yoon G."/>
            <person name="Arayal U."/>
            <person name="Lail K."/>
            <person name="Amirebrahimi M."/>
            <person name="Labutti K."/>
            <person name="Lipzen A."/>
            <person name="Riley R."/>
            <person name="Barry K."/>
            <person name="Henrissat B."/>
            <person name="Grigoriev I.V."/>
            <person name="Herr J.R."/>
            <person name="Aime M.C."/>
        </authorList>
    </citation>
    <scope>NUCLEOTIDE SEQUENCE</scope>
    <source>
        <strain evidence="2">MCA 3950</strain>
    </source>
</reference>
<proteinExistence type="predicted"/>
<comment type="caution">
    <text evidence="2">The sequence shown here is derived from an EMBL/GenBank/DDBJ whole genome shotgun (WGS) entry which is preliminary data.</text>
</comment>
<protein>
    <submittedName>
        <fullName evidence="2">Uncharacterized protein</fullName>
    </submittedName>
</protein>
<dbReference type="Proteomes" id="UP000812287">
    <property type="component" value="Unassembled WGS sequence"/>
</dbReference>
<accession>A0A9P8AZ93</accession>
<evidence type="ECO:0000313" key="2">
    <source>
        <dbReference type="EMBL" id="KAG7451732.1"/>
    </source>
</evidence>
<keyword evidence="3" id="KW-1185">Reference proteome</keyword>
<sequence length="169" mass="18959">MKFDTLILLLSMSRSRCKSSMRQLERTPSSDSISEHKTWWIGEGAQRALKPSIPAASEPNPWAVPPKGLTQSLIPMIFQPEKKTYKVRVETSEKQQDMMLRSSSEEEKSLLLILDLAMLDPAPSSSNSQANLDIYNLCNSFLLKGDEGEMDNEDEEGPNNEGKEDPLSE</sequence>
<dbReference type="AlphaFoldDB" id="A0A9P8AZ93"/>
<evidence type="ECO:0000256" key="1">
    <source>
        <dbReference type="SAM" id="MobiDB-lite"/>
    </source>
</evidence>
<dbReference type="RefSeq" id="XP_043045232.1">
    <property type="nucleotide sequence ID" value="XM_043183950.1"/>
</dbReference>
<dbReference type="GeneID" id="66106247"/>
<dbReference type="EMBL" id="MU250524">
    <property type="protein sequence ID" value="KAG7451732.1"/>
    <property type="molecule type" value="Genomic_DNA"/>
</dbReference>
<gene>
    <name evidence="2" type="ORF">BT62DRAFT_915582</name>
</gene>
<organism evidence="2 3">
    <name type="scientific">Guyanagaster necrorhizus</name>
    <dbReference type="NCBI Taxonomy" id="856835"/>
    <lineage>
        <taxon>Eukaryota</taxon>
        <taxon>Fungi</taxon>
        <taxon>Dikarya</taxon>
        <taxon>Basidiomycota</taxon>
        <taxon>Agaricomycotina</taxon>
        <taxon>Agaricomycetes</taxon>
        <taxon>Agaricomycetidae</taxon>
        <taxon>Agaricales</taxon>
        <taxon>Marasmiineae</taxon>
        <taxon>Physalacriaceae</taxon>
        <taxon>Guyanagaster</taxon>
    </lineage>
</organism>
<name>A0A9P8AZ93_9AGAR</name>
<feature type="region of interest" description="Disordered" evidence="1">
    <location>
        <begin position="145"/>
        <end position="169"/>
    </location>
</feature>
<evidence type="ECO:0000313" key="3">
    <source>
        <dbReference type="Proteomes" id="UP000812287"/>
    </source>
</evidence>